<feature type="domain" description="RING-type" evidence="18">
    <location>
        <begin position="1163"/>
        <end position="1201"/>
    </location>
</feature>
<evidence type="ECO:0000256" key="7">
    <source>
        <dbReference type="ARBA" id="ARBA00022723"/>
    </source>
</evidence>
<feature type="transmembrane region" description="Helical" evidence="16">
    <location>
        <begin position="474"/>
        <end position="500"/>
    </location>
</feature>
<keyword evidence="7" id="KW-0479">Metal-binding</keyword>
<dbReference type="Pfam" id="PF05478">
    <property type="entry name" value="Prominin"/>
    <property type="match status" value="1"/>
</dbReference>
<evidence type="ECO:0000256" key="10">
    <source>
        <dbReference type="ARBA" id="ARBA00022927"/>
    </source>
</evidence>
<dbReference type="CDD" id="cd16451">
    <property type="entry name" value="mRING_PEX12"/>
    <property type="match status" value="1"/>
</dbReference>
<feature type="transmembrane region" description="Helical" evidence="16">
    <location>
        <begin position="1093"/>
        <end position="1115"/>
    </location>
</feature>
<keyword evidence="15" id="KW-0175">Coiled coil</keyword>
<evidence type="ECO:0000256" key="14">
    <source>
        <dbReference type="ARBA" id="ARBA00023180"/>
    </source>
</evidence>
<keyword evidence="11 16" id="KW-1133">Transmembrane helix</keyword>
<dbReference type="InterPro" id="IPR013083">
    <property type="entry name" value="Znf_RING/FYVE/PHD"/>
</dbReference>
<evidence type="ECO:0000259" key="18">
    <source>
        <dbReference type="SMART" id="SM00184"/>
    </source>
</evidence>
<feature type="transmembrane region" description="Helical" evidence="16">
    <location>
        <begin position="426"/>
        <end position="454"/>
    </location>
</feature>
<comment type="subcellular location">
    <subcellularLocation>
        <location evidence="1">Peroxisome membrane</location>
        <topology evidence="1">Multi-pass membrane protein</topology>
    </subcellularLocation>
</comment>
<dbReference type="PANTHER" id="PTHR22730">
    <property type="entry name" value="PROMININ PROM PROTEIN"/>
    <property type="match status" value="1"/>
</dbReference>
<sequence>MIIFLLILSIFGTVFCTDLEFSRYRSAEQYKCGSFMPDANGRKADVVLTFYYQSIDQFISFLSAPFPHQDLLTKKALTGDLEELQNSVETKYWQWLEWQKGWIIASLSLLAFSVFFVFSYILYKICSCCCSSSSKKQTTDARYDGCKRSLCNLLLFGLIGLNAFVAFTLMMTSQYAQFGLDELPNRMNQCIDDLNVYKRDNDMRIRKLLIEDYQMLNSTINTQLSSAGHNVVDRVKKLTGAHVIDVFLNVSKVAQEMQTDLEYVNDKIRFLNEEGARFEAEFSRLKNTANAELMNCIGEEMEPVKSMCTKAERLLDSLAVTQFKIDPKFISSSTQNALTEIVNANISRVLGESNAQFERLETTIQHEIDKETHFAQNMLKQIGDDLFVVAETISTQLKQVNFEPLYNSVSYVSDPKKTPTMKYIQYSWYVSLVVTGLFVLLAFCFLFGILYGIFGRRPTYYNDDCCVRTTGSKFFSCGIWIFLLLFVFLAFATAIILFVMGNATNLVCQPMRNPLSRPDALSLAERYIEIWKETHKPTNDVEILLEQKTPAEVIRACSRNETLYDMFDFDKKYHLNQLKEFEKESYNQLQVFLKSTMEKMPDIRPLDALISRSELSDLEKLATVNVTKFSQQGLNAIKHAMDELDLISKTREFEESLNVSSGKPKAVSLVLEQINELEAQFAKPLRSRLNALYENITTLDQKLTQLQVPVSSLLVKLQHAQALLSENMKDHFSRGAKEEFENMIANVDKYIEHVKIQMQTEVTSCRPLAEIAKYTTAAVCSYTVDPFNGTWMCMLICLILLVPITVISNSLIGLYSKMHAFPKYIVEPPSESHHMSSFITDTYDTRPKPGYANYTYTDDYQRTYRSRKMGSTVRASHLTATSSSVAEAKGPSVFDILAQENLATSIRPALQHLVKYLAIFKPKTFVTVHRNFDEFYLLFDLMLENYYLKNYGASFTENFYSMKRVHTKTGKSPIDGRERVMSLITLVGWPYVEDKLNKLYDRLKEVYEIRTWASIKDIPSKLKKLFVIIWPYIKSCIKAIKSALQLAYILNRSSIHSPWLYFAGVVLKHLTPEDLESFNSVPLHLKTGFFNRIWRFILGLPGLVSRMFAYGLFFVQFLDYMYNTDLGGAGLKQMAAGIVTPPPPPHRMILKESEVLSLDTNKCPICMKQRVNDTALFVSGYVFCYTCINQYVNTYQKCPVTGCPATSQHLIRLFV</sequence>
<feature type="chain" id="PRO_5040110455" description="RING-type domain-containing protein" evidence="17">
    <location>
        <begin position="17"/>
        <end position="1215"/>
    </location>
</feature>
<evidence type="ECO:0000256" key="11">
    <source>
        <dbReference type="ARBA" id="ARBA00022989"/>
    </source>
</evidence>
<reference evidence="19" key="1">
    <citation type="submission" date="2022-11" db="EMBL/GenBank/DDBJ databases">
        <authorList>
            <person name="Kikuchi T."/>
        </authorList>
    </citation>
    <scope>NUCLEOTIDE SEQUENCE</scope>
    <source>
        <strain evidence="19">PS1010</strain>
    </source>
</reference>
<evidence type="ECO:0000256" key="4">
    <source>
        <dbReference type="ARBA" id="ARBA00008704"/>
    </source>
</evidence>
<keyword evidence="20" id="KW-1185">Reference proteome</keyword>
<gene>
    <name evidence="19" type="ORF">CAMP_LOCUS18769</name>
</gene>
<evidence type="ECO:0000313" key="20">
    <source>
        <dbReference type="Proteomes" id="UP001152747"/>
    </source>
</evidence>
<evidence type="ECO:0000256" key="9">
    <source>
        <dbReference type="ARBA" id="ARBA00022833"/>
    </source>
</evidence>
<feature type="signal peptide" evidence="17">
    <location>
        <begin position="1"/>
        <end position="16"/>
    </location>
</feature>
<dbReference type="InterPro" id="IPR006845">
    <property type="entry name" value="Pex_N"/>
</dbReference>
<comment type="similarity">
    <text evidence="4">Belongs to the pex2/pex10/pex12 family.</text>
</comment>
<organism evidence="19 20">
    <name type="scientific">Caenorhabditis angaria</name>
    <dbReference type="NCBI Taxonomy" id="860376"/>
    <lineage>
        <taxon>Eukaryota</taxon>
        <taxon>Metazoa</taxon>
        <taxon>Ecdysozoa</taxon>
        <taxon>Nematoda</taxon>
        <taxon>Chromadorea</taxon>
        <taxon>Rhabditida</taxon>
        <taxon>Rhabditina</taxon>
        <taxon>Rhabditomorpha</taxon>
        <taxon>Rhabditoidea</taxon>
        <taxon>Rhabditidae</taxon>
        <taxon>Peloderinae</taxon>
        <taxon>Caenorhabditis</taxon>
    </lineage>
</organism>
<dbReference type="Pfam" id="PF04757">
    <property type="entry name" value="Pex2_Pex12"/>
    <property type="match status" value="1"/>
</dbReference>
<dbReference type="InterPro" id="IPR008795">
    <property type="entry name" value="Prominin"/>
</dbReference>
<comment type="pathway">
    <text evidence="2">Protein modification; protein ubiquitination.</text>
</comment>
<feature type="transmembrane region" description="Helical" evidence="16">
    <location>
        <begin position="789"/>
        <end position="815"/>
    </location>
</feature>
<keyword evidence="6 16" id="KW-0812">Transmembrane</keyword>
<dbReference type="InterPro" id="IPR001841">
    <property type="entry name" value="Znf_RING"/>
</dbReference>
<evidence type="ECO:0000256" key="6">
    <source>
        <dbReference type="ARBA" id="ARBA00022692"/>
    </source>
</evidence>
<proteinExistence type="inferred from homology"/>
<evidence type="ECO:0000256" key="2">
    <source>
        <dbReference type="ARBA" id="ARBA00004906"/>
    </source>
</evidence>
<comment type="similarity">
    <text evidence="3">Belongs to the prominin family.</text>
</comment>
<dbReference type="PANTHER" id="PTHR22730:SF1">
    <property type="entry name" value="PROMININ-LIKE PROTEIN"/>
    <property type="match status" value="1"/>
</dbReference>
<evidence type="ECO:0000256" key="8">
    <source>
        <dbReference type="ARBA" id="ARBA00022771"/>
    </source>
</evidence>
<keyword evidence="10" id="KW-0653">Protein transport</keyword>
<dbReference type="SMART" id="SM00184">
    <property type="entry name" value="RING"/>
    <property type="match status" value="1"/>
</dbReference>
<dbReference type="AlphaFoldDB" id="A0A9P1NC54"/>
<dbReference type="GO" id="GO:0008270">
    <property type="term" value="F:zinc ion binding"/>
    <property type="evidence" value="ECO:0007669"/>
    <property type="project" value="UniProtKB-KW"/>
</dbReference>
<evidence type="ECO:0000256" key="3">
    <source>
        <dbReference type="ARBA" id="ARBA00006058"/>
    </source>
</evidence>
<dbReference type="EMBL" id="CANHGI010000006">
    <property type="protein sequence ID" value="CAI5456132.1"/>
    <property type="molecule type" value="Genomic_DNA"/>
</dbReference>
<accession>A0A9P1NC54</accession>
<name>A0A9P1NC54_9PELO</name>
<dbReference type="GO" id="GO:0005778">
    <property type="term" value="C:peroxisomal membrane"/>
    <property type="evidence" value="ECO:0007669"/>
    <property type="project" value="UniProtKB-SubCell"/>
</dbReference>
<keyword evidence="8" id="KW-0863">Zinc-finger</keyword>
<feature type="transmembrane region" description="Helical" evidence="16">
    <location>
        <begin position="150"/>
        <end position="171"/>
    </location>
</feature>
<keyword evidence="14" id="KW-0325">Glycoprotein</keyword>
<dbReference type="Gene3D" id="3.30.40.10">
    <property type="entry name" value="Zinc/RING finger domain, C3HC4 (zinc finger)"/>
    <property type="match status" value="1"/>
</dbReference>
<keyword evidence="17" id="KW-0732">Signal</keyword>
<protein>
    <recommendedName>
        <fullName evidence="18">RING-type domain-containing protein</fullName>
    </recommendedName>
</protein>
<feature type="transmembrane region" description="Helical" evidence="16">
    <location>
        <begin position="102"/>
        <end position="123"/>
    </location>
</feature>
<dbReference type="GO" id="GO:0015031">
    <property type="term" value="P:protein transport"/>
    <property type="evidence" value="ECO:0007669"/>
    <property type="project" value="UniProtKB-KW"/>
</dbReference>
<evidence type="ECO:0000256" key="13">
    <source>
        <dbReference type="ARBA" id="ARBA00023140"/>
    </source>
</evidence>
<evidence type="ECO:0000256" key="15">
    <source>
        <dbReference type="SAM" id="Coils"/>
    </source>
</evidence>
<evidence type="ECO:0000256" key="1">
    <source>
        <dbReference type="ARBA" id="ARBA00004585"/>
    </source>
</evidence>
<evidence type="ECO:0000256" key="12">
    <source>
        <dbReference type="ARBA" id="ARBA00023136"/>
    </source>
</evidence>
<keyword evidence="12 16" id="KW-0472">Membrane</keyword>
<dbReference type="Proteomes" id="UP001152747">
    <property type="component" value="Unassembled WGS sequence"/>
</dbReference>
<evidence type="ECO:0000256" key="17">
    <source>
        <dbReference type="SAM" id="SignalP"/>
    </source>
</evidence>
<keyword evidence="13" id="KW-0576">Peroxisome</keyword>
<feature type="coiled-coil region" evidence="15">
    <location>
        <begin position="254"/>
        <end position="288"/>
    </location>
</feature>
<comment type="caution">
    <text evidence="19">The sequence shown here is derived from an EMBL/GenBank/DDBJ whole genome shotgun (WGS) entry which is preliminary data.</text>
</comment>
<dbReference type="OrthoDB" id="6229420at2759"/>
<keyword evidence="5" id="KW-0813">Transport</keyword>
<evidence type="ECO:0000256" key="16">
    <source>
        <dbReference type="SAM" id="Phobius"/>
    </source>
</evidence>
<keyword evidence="9" id="KW-0862">Zinc</keyword>
<evidence type="ECO:0000313" key="19">
    <source>
        <dbReference type="EMBL" id="CAI5456132.1"/>
    </source>
</evidence>
<evidence type="ECO:0000256" key="5">
    <source>
        <dbReference type="ARBA" id="ARBA00022448"/>
    </source>
</evidence>
<dbReference type="SUPFAM" id="SSF57850">
    <property type="entry name" value="RING/U-box"/>
    <property type="match status" value="1"/>
</dbReference>